<organism evidence="2 3">
    <name type="scientific">Oldenlandia corymbosa var. corymbosa</name>
    <dbReference type="NCBI Taxonomy" id="529605"/>
    <lineage>
        <taxon>Eukaryota</taxon>
        <taxon>Viridiplantae</taxon>
        <taxon>Streptophyta</taxon>
        <taxon>Embryophyta</taxon>
        <taxon>Tracheophyta</taxon>
        <taxon>Spermatophyta</taxon>
        <taxon>Magnoliopsida</taxon>
        <taxon>eudicotyledons</taxon>
        <taxon>Gunneridae</taxon>
        <taxon>Pentapetalae</taxon>
        <taxon>asterids</taxon>
        <taxon>lamiids</taxon>
        <taxon>Gentianales</taxon>
        <taxon>Rubiaceae</taxon>
        <taxon>Rubioideae</taxon>
        <taxon>Spermacoceae</taxon>
        <taxon>Hedyotis-Oldenlandia complex</taxon>
        <taxon>Oldenlandia</taxon>
    </lineage>
</organism>
<dbReference type="PANTHER" id="PTHR46293">
    <property type="entry name" value="E3 UBIQUITIN PROTEIN LIGASE DRIP1"/>
    <property type="match status" value="1"/>
</dbReference>
<dbReference type="Proteomes" id="UP001161247">
    <property type="component" value="Chromosome 9"/>
</dbReference>
<dbReference type="AlphaFoldDB" id="A0AAV1EF46"/>
<gene>
    <name evidence="2" type="ORF">OLC1_LOCUS24201</name>
</gene>
<reference evidence="2" key="1">
    <citation type="submission" date="2023-03" db="EMBL/GenBank/DDBJ databases">
        <authorList>
            <person name="Julca I."/>
        </authorList>
    </citation>
    <scope>NUCLEOTIDE SEQUENCE</scope>
</reference>
<evidence type="ECO:0000256" key="1">
    <source>
        <dbReference type="SAM" id="MobiDB-lite"/>
    </source>
</evidence>
<dbReference type="PANTHER" id="PTHR46293:SF11">
    <property type="entry name" value="E3 UBIQUITIN PROTEIN LIGASE DRIP1-LIKE"/>
    <property type="match status" value="1"/>
</dbReference>
<dbReference type="EMBL" id="OX459126">
    <property type="protein sequence ID" value="CAI9118299.1"/>
    <property type="molecule type" value="Genomic_DNA"/>
</dbReference>
<sequence length="406" mass="46330">MRENTKRQILDYERTIELHTTMKDHNEASNKKGNEKRIASFVEEDSREDALGIEMVVEAAEMEAQEIVSTGEDNLVINEQTDNEGTRTSIIRVPFPTETRKKKKKKKRSFTSVVASTRERIRSTGGRRKNSARNVGAFHPRKTRKSSAVVVTADSSNDDEYIPRIGYQRRTRNSRIKDPDYSHPREELKIKPLIEPVDDLTDSASNFDLGTNGVAIEESELATPTRRSYVAYRGSRKRKRGRGHPKKKDGQEVIEEDLMNNNINESSEKQKRMLVEDLNIPSHLVVDSEEVLRQDPPIWFQLVASNPKENRATLPPYYIQVKDVTMPASCIKKYLVLKLGLQNEDELEIKMRGAPVHPETELQELVRLWVQTATGSDMERSCVVGSPGEDLVMVFAYSWRPGSSIY</sequence>
<protein>
    <submittedName>
        <fullName evidence="2">OLC1v1019850C1</fullName>
    </submittedName>
</protein>
<proteinExistence type="predicted"/>
<feature type="compositionally biased region" description="Basic residues" evidence="1">
    <location>
        <begin position="100"/>
        <end position="109"/>
    </location>
</feature>
<feature type="compositionally biased region" description="Basic residues" evidence="1">
    <location>
        <begin position="234"/>
        <end position="247"/>
    </location>
</feature>
<keyword evidence="3" id="KW-1185">Reference proteome</keyword>
<dbReference type="InterPro" id="IPR044807">
    <property type="entry name" value="DRIP1-like"/>
</dbReference>
<name>A0AAV1EF46_OLDCO</name>
<evidence type="ECO:0000313" key="3">
    <source>
        <dbReference type="Proteomes" id="UP001161247"/>
    </source>
</evidence>
<accession>A0AAV1EF46</accession>
<dbReference type="GO" id="GO:0004842">
    <property type="term" value="F:ubiquitin-protein transferase activity"/>
    <property type="evidence" value="ECO:0007669"/>
    <property type="project" value="InterPro"/>
</dbReference>
<evidence type="ECO:0000313" key="2">
    <source>
        <dbReference type="EMBL" id="CAI9118299.1"/>
    </source>
</evidence>
<feature type="region of interest" description="Disordered" evidence="1">
    <location>
        <begin position="232"/>
        <end position="251"/>
    </location>
</feature>
<feature type="region of interest" description="Disordered" evidence="1">
    <location>
        <begin position="98"/>
        <end position="133"/>
    </location>
</feature>